<evidence type="ECO:0000313" key="1">
    <source>
        <dbReference type="EMBL" id="CAF3611807.1"/>
    </source>
</evidence>
<organism evidence="1 2">
    <name type="scientific">Rotaria socialis</name>
    <dbReference type="NCBI Taxonomy" id="392032"/>
    <lineage>
        <taxon>Eukaryota</taxon>
        <taxon>Metazoa</taxon>
        <taxon>Spiralia</taxon>
        <taxon>Gnathifera</taxon>
        <taxon>Rotifera</taxon>
        <taxon>Eurotatoria</taxon>
        <taxon>Bdelloidea</taxon>
        <taxon>Philodinida</taxon>
        <taxon>Philodinidae</taxon>
        <taxon>Rotaria</taxon>
    </lineage>
</organism>
<feature type="non-terminal residue" evidence="1">
    <location>
        <position position="1"/>
    </location>
</feature>
<reference evidence="1" key="1">
    <citation type="submission" date="2021-02" db="EMBL/GenBank/DDBJ databases">
        <authorList>
            <person name="Nowell W R."/>
        </authorList>
    </citation>
    <scope>NUCLEOTIDE SEQUENCE</scope>
</reference>
<evidence type="ECO:0000313" key="2">
    <source>
        <dbReference type="Proteomes" id="UP000663869"/>
    </source>
</evidence>
<name>A0A818NWH7_9BILA</name>
<accession>A0A818NWH7</accession>
<sequence>TYKNNASRPSLSTVDFYLNVIIGEATSIVENDCVKQAPIGIENLTKEKKQ</sequence>
<dbReference type="AlphaFoldDB" id="A0A818NWH7"/>
<protein>
    <submittedName>
        <fullName evidence="1">Uncharacterized protein</fullName>
    </submittedName>
</protein>
<dbReference type="Proteomes" id="UP000663869">
    <property type="component" value="Unassembled WGS sequence"/>
</dbReference>
<dbReference type="EMBL" id="CAJNYU010002926">
    <property type="protein sequence ID" value="CAF3611807.1"/>
    <property type="molecule type" value="Genomic_DNA"/>
</dbReference>
<proteinExistence type="predicted"/>
<gene>
    <name evidence="1" type="ORF">FME351_LOCUS22486</name>
</gene>
<comment type="caution">
    <text evidence="1">The sequence shown here is derived from an EMBL/GenBank/DDBJ whole genome shotgun (WGS) entry which is preliminary data.</text>
</comment>